<evidence type="ECO:0000259" key="3">
    <source>
        <dbReference type="Pfam" id="PF23635"/>
    </source>
</evidence>
<reference evidence="4" key="2">
    <citation type="submission" date="2018-10" db="UniProtKB">
        <authorList>
            <consortium name="EnsemblPlants"/>
        </authorList>
    </citation>
    <scope>IDENTIFICATION</scope>
</reference>
<protein>
    <submittedName>
        <fullName evidence="4">Uncharacterized protein</fullName>
    </submittedName>
</protein>
<dbReference type="Pfam" id="PF00646">
    <property type="entry name" value="F-box"/>
    <property type="match status" value="1"/>
</dbReference>
<dbReference type="InterPro" id="IPR056594">
    <property type="entry name" value="AT5G49610-like_b-prop"/>
</dbReference>
<accession>A0A3B6H4U4</accession>
<dbReference type="InterPro" id="IPR001810">
    <property type="entry name" value="F-box_dom"/>
</dbReference>
<dbReference type="Pfam" id="PF23635">
    <property type="entry name" value="Beta-prop_AT5G49610-like"/>
    <property type="match status" value="1"/>
</dbReference>
<name>A0A3B6H4U4_WHEAT</name>
<feature type="region of interest" description="Disordered" evidence="1">
    <location>
        <begin position="29"/>
        <end position="50"/>
    </location>
</feature>
<dbReference type="AlphaFoldDB" id="A0A3B6H4U4"/>
<dbReference type="Gramene" id="TraesCS3D02G456800.1">
    <property type="protein sequence ID" value="TraesCS3D02G456800.1.cds1"/>
    <property type="gene ID" value="TraesCS3D02G456800"/>
</dbReference>
<evidence type="ECO:0000313" key="5">
    <source>
        <dbReference type="Proteomes" id="UP000019116"/>
    </source>
</evidence>
<dbReference type="PANTHER" id="PTHR33207">
    <property type="entry name" value="F-BOX DOMAIN CONTAINING PROTEIN-RELATED"/>
    <property type="match status" value="1"/>
</dbReference>
<dbReference type="Gramene" id="TraesWEE_scaffold_049816_01G000200.1">
    <property type="protein sequence ID" value="TraesWEE_scaffold_049816_01G000200.1"/>
    <property type="gene ID" value="TraesWEE_scaffold_049816_01G000200"/>
</dbReference>
<dbReference type="Gramene" id="TraesCAD_scaffold_025316_01G000200.1">
    <property type="protein sequence ID" value="TraesCAD_scaffold_025316_01G000200.1"/>
    <property type="gene ID" value="TraesCAD_scaffold_025316_01G000200"/>
</dbReference>
<organism evidence="4">
    <name type="scientific">Triticum aestivum</name>
    <name type="common">Wheat</name>
    <dbReference type="NCBI Taxonomy" id="4565"/>
    <lineage>
        <taxon>Eukaryota</taxon>
        <taxon>Viridiplantae</taxon>
        <taxon>Streptophyta</taxon>
        <taxon>Embryophyta</taxon>
        <taxon>Tracheophyta</taxon>
        <taxon>Spermatophyta</taxon>
        <taxon>Magnoliopsida</taxon>
        <taxon>Liliopsida</taxon>
        <taxon>Poales</taxon>
        <taxon>Poaceae</taxon>
        <taxon>BOP clade</taxon>
        <taxon>Pooideae</taxon>
        <taxon>Triticodae</taxon>
        <taxon>Triticeae</taxon>
        <taxon>Triticinae</taxon>
        <taxon>Triticum</taxon>
    </lineage>
</organism>
<dbReference type="Gramene" id="TraesROB_scaffold_025459_01G000200.1">
    <property type="protein sequence ID" value="TraesROB_scaffold_025459_01G000200.1"/>
    <property type="gene ID" value="TraesROB_scaffold_025459_01G000200"/>
</dbReference>
<proteinExistence type="predicted"/>
<evidence type="ECO:0000256" key="1">
    <source>
        <dbReference type="SAM" id="MobiDB-lite"/>
    </source>
</evidence>
<evidence type="ECO:0000313" key="4">
    <source>
        <dbReference type="EnsemblPlants" id="TraesCS3D02G456800.1.cds1"/>
    </source>
</evidence>
<evidence type="ECO:0000259" key="2">
    <source>
        <dbReference type="Pfam" id="PF00646"/>
    </source>
</evidence>
<dbReference type="Gramene" id="TraesCLE_scaffold_072061_01G000200.1">
    <property type="protein sequence ID" value="TraesCLE_scaffold_072061_01G000200.1"/>
    <property type="gene ID" value="TraesCLE_scaffold_072061_01G000200"/>
</dbReference>
<dbReference type="OMA" id="REAEACT"/>
<dbReference type="SUPFAM" id="SSF81383">
    <property type="entry name" value="F-box domain"/>
    <property type="match status" value="1"/>
</dbReference>
<feature type="domain" description="F-box protein AT5G49610-like beta-propeller" evidence="3">
    <location>
        <begin position="159"/>
        <end position="443"/>
    </location>
</feature>
<dbReference type="EnsemblPlants" id="TraesCS3D02G456800.1">
    <property type="protein sequence ID" value="TraesCS3D02G456800.1.cds1"/>
    <property type="gene ID" value="TraesCS3D02G456800"/>
</dbReference>
<dbReference type="PaxDb" id="4565-Traes_3DL_EDD14F2F3.1"/>
<dbReference type="Proteomes" id="UP000019116">
    <property type="component" value="Chromosome 3D"/>
</dbReference>
<reference evidence="4" key="1">
    <citation type="submission" date="2018-08" db="EMBL/GenBank/DDBJ databases">
        <authorList>
            <person name="Rossello M."/>
        </authorList>
    </citation>
    <scope>NUCLEOTIDE SEQUENCE [LARGE SCALE GENOMIC DNA]</scope>
    <source>
        <strain evidence="4">cv. Chinese Spring</strain>
    </source>
</reference>
<sequence>MENGSGRTRKETFDSAGVSILPKYFLLRSHRNPSKPLPPENPKTMDGDRRPTAAAALASAVAAVLGDDNLLREILLHLGFPTCLVHAALVSKRWLHHASDPAFLRRFRERNPPCLLGACVGYPGRYRFVPLPQQPPELAAPIRRATSSCDAAFARRCPRIKHCRNGRLIIEVFHAGRFDHPLVVPLLAGESSTVLPQIRPHRDRWVQGTQTGFTEMFLPEEGGRDGITLVNLWKDWPKVYAEVCVLGSARSGVPARGSTEIQLPDDTVFHEMLPPIHGKVFMVTNLGYTLCLDLATRSLFTLELPVGVRGNYMLSCAEDSGLYLVSADGFQLSVWLHSMLDDDNGAGWLLLDTFCVREAEACTPRAEDSWAPHDVCLDVVAVGDNADFVFLNHPASGALFYVHLRSRVVEKVYQRGADECGYKRAAAGYVRVSPVMMIWPPIFPARNMRREE</sequence>
<keyword evidence="5" id="KW-1185">Reference proteome</keyword>
<feature type="domain" description="F-box" evidence="2">
    <location>
        <begin position="68"/>
        <end position="105"/>
    </location>
</feature>
<dbReference type="InterPro" id="IPR036047">
    <property type="entry name" value="F-box-like_dom_sf"/>
</dbReference>
<dbReference type="Gramene" id="TraesCS3D03G1005000.1">
    <property type="protein sequence ID" value="TraesCS3D03G1005000.1.CDS1"/>
    <property type="gene ID" value="TraesCS3D03G1005000"/>
</dbReference>